<name>A0A975GPR3_9BACT</name>
<evidence type="ECO:0000313" key="5">
    <source>
        <dbReference type="Proteomes" id="UP000663722"/>
    </source>
</evidence>
<protein>
    <submittedName>
        <fullName evidence="4">DUF4157</fullName>
    </submittedName>
</protein>
<dbReference type="EMBL" id="CP061800">
    <property type="protein sequence ID" value="QTA89099.1"/>
    <property type="molecule type" value="Genomic_DNA"/>
</dbReference>
<dbReference type="InterPro" id="IPR025295">
    <property type="entry name" value="eCIS_core_dom"/>
</dbReference>
<accession>A0A975GPR3</accession>
<reference evidence="4" key="1">
    <citation type="journal article" date="2021" name="Microb. Physiol.">
        <title>Proteogenomic Insights into the Physiology of Marine, Sulfate-Reducing, Filamentous Desulfonema limicola and Desulfonema magnum.</title>
        <authorList>
            <person name="Schnaars V."/>
            <person name="Wohlbrand L."/>
            <person name="Scheve S."/>
            <person name="Hinrichs C."/>
            <person name="Reinhardt R."/>
            <person name="Rabus R."/>
        </authorList>
    </citation>
    <scope>NUCLEOTIDE SEQUENCE</scope>
    <source>
        <strain evidence="4">4be13</strain>
    </source>
</reference>
<feature type="domain" description="eCIS core" evidence="3">
    <location>
        <begin position="127"/>
        <end position="202"/>
    </location>
</feature>
<proteinExistence type="predicted"/>
<evidence type="ECO:0000313" key="4">
    <source>
        <dbReference type="EMBL" id="QTA89099.1"/>
    </source>
</evidence>
<dbReference type="Proteomes" id="UP000663722">
    <property type="component" value="Chromosome"/>
</dbReference>
<evidence type="ECO:0000256" key="2">
    <source>
        <dbReference type="SAM" id="MobiDB-lite"/>
    </source>
</evidence>
<feature type="coiled-coil region" evidence="1">
    <location>
        <begin position="350"/>
        <end position="513"/>
    </location>
</feature>
<keyword evidence="5" id="KW-1185">Reference proteome</keyword>
<evidence type="ECO:0000259" key="3">
    <source>
        <dbReference type="Pfam" id="PF13699"/>
    </source>
</evidence>
<organism evidence="4 5">
    <name type="scientific">Desulfonema magnum</name>
    <dbReference type="NCBI Taxonomy" id="45655"/>
    <lineage>
        <taxon>Bacteria</taxon>
        <taxon>Pseudomonadati</taxon>
        <taxon>Thermodesulfobacteriota</taxon>
        <taxon>Desulfobacteria</taxon>
        <taxon>Desulfobacterales</taxon>
        <taxon>Desulfococcaceae</taxon>
        <taxon>Desulfonema</taxon>
    </lineage>
</organism>
<sequence>MAIEKTAAYEAKKAPAQNVPALAEKTGLFDERPAFNTRTQTEYAPPADAGHRLNRINISPAPAGMLQTKSLDVGEPGDRYERQADRVASQVVGGAPSHNGGGVSVSGAAASGSSVNLALPEHGGKALNKNTRADMESGFGHSFADVRVHDNGASHKTAESIGARAFTVGSNIYFGKGEYNDSSSQGRNVLAHELTHVVQQGQMGGEMIQMQPKNEQEARKRLIEIAEQLKAEGNRQDASILKHILNQNKVDFNHMTKLIIQYEGKLKNAKNPSSVNPETKKKQNYGNKDKGLNFLKWQLGLNLEQLGPQKQWPDIQIFQFINQTDQTTALRNISATQIENTGIQRERLNVQKQQRNLQQGQLDVQKQQRNLQQGQLDVQKQQLAAQERMAGAQEIQAELAKKQIEQIEKKEKLAEEAEKAKELEEKKRKDAREAAKKDREAVREEWINADVNVIKAKENRDRAEKVYEDALQEKEAYDQLASWNRLAGDDAKAYEAEENFEAAKKELETAKKNAAAPESNVIKSFNENWNRCKDNITKAFGNELASNEMFADHFFGETESITDKIRDNFKKLSVQEKSAIYKIIAEEHQKELNTLPQIDVNQPQLFGDPAKLFTDTGNAEIWAIIFCQYLEEYGDDHDLADRIIKPYIKNYFLPGIKFKAKRAQIVRSRELDEASWEKAFKRTSIRKKGGLSEQIKRALEGKQPEGQRALTFTTHEEDTEKKEGISTAELTKEIRTIERIRARII</sequence>
<dbReference type="Pfam" id="PF13699">
    <property type="entry name" value="eCIS_core"/>
    <property type="match status" value="1"/>
</dbReference>
<dbReference type="KEGG" id="dmm:dnm_051470"/>
<keyword evidence="1" id="KW-0175">Coiled coil</keyword>
<gene>
    <name evidence="4" type="ORF">dnm_051470</name>
</gene>
<feature type="region of interest" description="Disordered" evidence="2">
    <location>
        <begin position="268"/>
        <end position="287"/>
    </location>
</feature>
<evidence type="ECO:0000256" key="1">
    <source>
        <dbReference type="SAM" id="Coils"/>
    </source>
</evidence>
<dbReference type="AlphaFoldDB" id="A0A975GPR3"/>